<dbReference type="EMBL" id="JRVC01000009">
    <property type="protein sequence ID" value="KHS46609.1"/>
    <property type="molecule type" value="Genomic_DNA"/>
</dbReference>
<dbReference type="PATRIC" id="fig|48936.3.peg.2212"/>
<comment type="caution">
    <text evidence="1">The sequence shown here is derived from an EMBL/GenBank/DDBJ whole genome shotgun (WGS) entry which is preliminary data.</text>
</comment>
<dbReference type="Proteomes" id="UP000031338">
    <property type="component" value="Unassembled WGS sequence"/>
</dbReference>
<organism evidence="1 2">
    <name type="scientific">Novosphingobium subterraneum</name>
    <dbReference type="NCBI Taxonomy" id="48936"/>
    <lineage>
        <taxon>Bacteria</taxon>
        <taxon>Pseudomonadati</taxon>
        <taxon>Pseudomonadota</taxon>
        <taxon>Alphaproteobacteria</taxon>
        <taxon>Sphingomonadales</taxon>
        <taxon>Sphingomonadaceae</taxon>
        <taxon>Novosphingobium</taxon>
    </lineage>
</organism>
<gene>
    <name evidence="1" type="ORF">NJ75_02202</name>
</gene>
<accession>A0A0B9A7J7</accession>
<dbReference type="GO" id="GO:0016787">
    <property type="term" value="F:hydrolase activity"/>
    <property type="evidence" value="ECO:0007669"/>
    <property type="project" value="UniProtKB-KW"/>
</dbReference>
<dbReference type="Pfam" id="PF05013">
    <property type="entry name" value="FGase"/>
    <property type="match status" value="1"/>
</dbReference>
<name>A0A0B9A7J7_9SPHN</name>
<keyword evidence="2" id="KW-1185">Reference proteome</keyword>
<dbReference type="InterPro" id="IPR007709">
    <property type="entry name" value="N-FG_amidohydro"/>
</dbReference>
<keyword evidence="1" id="KW-0378">Hydrolase</keyword>
<evidence type="ECO:0000313" key="2">
    <source>
        <dbReference type="Proteomes" id="UP000031338"/>
    </source>
</evidence>
<proteinExistence type="predicted"/>
<protein>
    <submittedName>
        <fullName evidence="1">N-formylglutamate amidohydrolase</fullName>
    </submittedName>
</protein>
<evidence type="ECO:0000313" key="1">
    <source>
        <dbReference type="EMBL" id="KHS46609.1"/>
    </source>
</evidence>
<sequence>MAYNADGVNNLPPEASRKPLFARNPTCGPIVVGPCFDLRANRLHLCGMQHECEHQGDSASVHGGSVPGNPGVPAYSLTTIDPSPIPVVIAVPHAGRAYAKSLLDRMRHPAFAAPRLEDRYADLLGQAVSRRTGAALLIAHAPRAMLDLNRASDDVDWEMVGGPPADASAAPSGFGRRARSGLGLVPRRLPGLGELWKRRLDHSELAERIAAVHQPYHMALASTLETIRDRWGAALLIDLHSMPPLAARSPGERAPEFVVGDRFGASCDGGVVASAFGFFTEAARRVSHNRPYAGGYVLERHARRAEGLHCMQLEIDRTCYLDARMAEPGPGFEATIELLVGLVRRLAVDVADLGRASDRGRWRAAAE</sequence>
<dbReference type="SUPFAM" id="SSF53187">
    <property type="entry name" value="Zn-dependent exopeptidases"/>
    <property type="match status" value="1"/>
</dbReference>
<reference evidence="1 2" key="1">
    <citation type="submission" date="2014-10" db="EMBL/GenBank/DDBJ databases">
        <title>Draft genome sequence of Novosphingobium subterraneum DSM 12447.</title>
        <authorList>
            <person name="Gan H.M."/>
            <person name="Gan H.Y."/>
            <person name="Savka M.A."/>
        </authorList>
    </citation>
    <scope>NUCLEOTIDE SEQUENCE [LARGE SCALE GENOMIC DNA]</scope>
    <source>
        <strain evidence="1 2">DSM 12447</strain>
    </source>
</reference>
<dbReference type="AlphaFoldDB" id="A0A0B9A7J7"/>
<dbReference type="STRING" id="48936.NJ75_02202"/>
<dbReference type="Gene3D" id="3.40.630.40">
    <property type="entry name" value="Zn-dependent exopeptidases"/>
    <property type="match status" value="1"/>
</dbReference>